<reference evidence="1" key="1">
    <citation type="submission" date="2014-05" db="EMBL/GenBank/DDBJ databases">
        <authorList>
            <person name="Chronopoulou M."/>
        </authorList>
    </citation>
    <scope>NUCLEOTIDE SEQUENCE</scope>
    <source>
        <tissue evidence="1">Whole organism</tissue>
    </source>
</reference>
<name>A0A0K2UMV5_LEPSM</name>
<dbReference type="AlphaFoldDB" id="A0A0K2UMV5"/>
<accession>A0A0K2UMV5</accession>
<protein>
    <submittedName>
        <fullName evidence="1">Uncharacterized protein</fullName>
    </submittedName>
</protein>
<dbReference type="EMBL" id="HACA01021705">
    <property type="protein sequence ID" value="CDW39066.1"/>
    <property type="molecule type" value="Transcribed_RNA"/>
</dbReference>
<evidence type="ECO:0000313" key="1">
    <source>
        <dbReference type="EMBL" id="CDW39066.1"/>
    </source>
</evidence>
<organism evidence="1">
    <name type="scientific">Lepeophtheirus salmonis</name>
    <name type="common">Salmon louse</name>
    <name type="synonym">Caligus salmonis</name>
    <dbReference type="NCBI Taxonomy" id="72036"/>
    <lineage>
        <taxon>Eukaryota</taxon>
        <taxon>Metazoa</taxon>
        <taxon>Ecdysozoa</taxon>
        <taxon>Arthropoda</taxon>
        <taxon>Crustacea</taxon>
        <taxon>Multicrustacea</taxon>
        <taxon>Hexanauplia</taxon>
        <taxon>Copepoda</taxon>
        <taxon>Siphonostomatoida</taxon>
        <taxon>Caligidae</taxon>
        <taxon>Lepeophtheirus</taxon>
    </lineage>
</organism>
<proteinExistence type="predicted"/>
<sequence>MHPIYTLDATCKRPASFH</sequence>